<dbReference type="EMBL" id="VDCH01000009">
    <property type="protein sequence ID" value="TNJ39117.1"/>
    <property type="molecule type" value="Genomic_DNA"/>
</dbReference>
<accession>A0A5C4S7H5</accession>
<sequence>MDSVELKPYLRALHDQGISLKAEIEAFLDSWPVNEDNRADQFDDLPTEKRIEVDSLITSIRKWFNLLKSQILPHLLYDQTYLYYLLRRVEACIKKMSYKRPYPESMPSMITIRASEMQGLFSSDNRKSDIEVYSSLEDAKNDAVVAMDTAISLIESVPEDAIPIQSRQSVEVPHYNPNSAFILMWMDHNHHELDDVCNAIKEVCSNYGIQALRADDIQHEDKITDLVLANIAQSEFLIADLTGERPNVYYEIGYAHALGKRPILYRKEGTSLHFDLSVHNVPEYKNITELKQLLKKRFDAILGRTPNG</sequence>
<dbReference type="RefSeq" id="WP_139456764.1">
    <property type="nucleotide sequence ID" value="NZ_VDCH01000009.1"/>
</dbReference>
<dbReference type="SUPFAM" id="SSF52309">
    <property type="entry name" value="N-(deoxy)ribosyltransferase-like"/>
    <property type="match status" value="1"/>
</dbReference>
<evidence type="ECO:0008006" key="3">
    <source>
        <dbReference type="Google" id="ProtNLM"/>
    </source>
</evidence>
<dbReference type="AlphaFoldDB" id="A0A5C4S7H5"/>
<name>A0A5C4S7H5_CHLTI</name>
<dbReference type="Gene3D" id="3.40.50.450">
    <property type="match status" value="1"/>
</dbReference>
<comment type="caution">
    <text evidence="1">The sequence shown here is derived from an EMBL/GenBank/DDBJ whole genome shotgun (WGS) entry which is preliminary data.</text>
</comment>
<evidence type="ECO:0000313" key="2">
    <source>
        <dbReference type="Proteomes" id="UP000308271"/>
    </source>
</evidence>
<dbReference type="Proteomes" id="UP000308271">
    <property type="component" value="Unassembled WGS sequence"/>
</dbReference>
<dbReference type="OrthoDB" id="596634at2"/>
<gene>
    <name evidence="1" type="ORF">FGF66_05985</name>
</gene>
<organism evidence="1 2">
    <name type="scientific">Chlorobaculum thiosulfatiphilum</name>
    <name type="common">Chlorobium limicola f.sp. thiosulfatophilum</name>
    <dbReference type="NCBI Taxonomy" id="115852"/>
    <lineage>
        <taxon>Bacteria</taxon>
        <taxon>Pseudomonadati</taxon>
        <taxon>Chlorobiota</taxon>
        <taxon>Chlorobiia</taxon>
        <taxon>Chlorobiales</taxon>
        <taxon>Chlorobiaceae</taxon>
        <taxon>Chlorobaculum</taxon>
    </lineage>
</organism>
<evidence type="ECO:0000313" key="1">
    <source>
        <dbReference type="EMBL" id="TNJ39117.1"/>
    </source>
</evidence>
<keyword evidence="2" id="KW-1185">Reference proteome</keyword>
<protein>
    <recommendedName>
        <fullName evidence="3">CD-NTase-associated protein 12/Pycsar effector protein TIR domain-containing protein</fullName>
    </recommendedName>
</protein>
<reference evidence="1 2" key="1">
    <citation type="submission" date="2019-05" db="EMBL/GenBank/DDBJ databases">
        <title>Draft Whole-Genome sequence of the green sulfur bacterium Chlorobaculum thiosulfatiphilum DSM 249.</title>
        <authorList>
            <person name="Meyer T.E."/>
            <person name="Kyndt J.A."/>
        </authorList>
    </citation>
    <scope>NUCLEOTIDE SEQUENCE [LARGE SCALE GENOMIC DNA]</scope>
    <source>
        <strain evidence="1 2">DSM 249</strain>
    </source>
</reference>
<proteinExistence type="predicted"/>